<dbReference type="AlphaFoldDB" id="A0A1T4MDX9"/>
<evidence type="ECO:0000313" key="3">
    <source>
        <dbReference type="Proteomes" id="UP000190102"/>
    </source>
</evidence>
<name>A0A1T4MDX9_9BACT</name>
<dbReference type="EMBL" id="FUWR01000005">
    <property type="protein sequence ID" value="SJZ65142.1"/>
    <property type="molecule type" value="Genomic_DNA"/>
</dbReference>
<dbReference type="STRING" id="115783.SAMN02745119_01246"/>
<dbReference type="Pfam" id="PF08867">
    <property type="entry name" value="FRG"/>
    <property type="match status" value="1"/>
</dbReference>
<proteinExistence type="predicted"/>
<organism evidence="2 3">
    <name type="scientific">Trichlorobacter thiogenes</name>
    <dbReference type="NCBI Taxonomy" id="115783"/>
    <lineage>
        <taxon>Bacteria</taxon>
        <taxon>Pseudomonadati</taxon>
        <taxon>Thermodesulfobacteriota</taxon>
        <taxon>Desulfuromonadia</taxon>
        <taxon>Geobacterales</taxon>
        <taxon>Geobacteraceae</taxon>
        <taxon>Trichlorobacter</taxon>
    </lineage>
</organism>
<accession>A0A1T4MDX9</accession>
<protein>
    <submittedName>
        <fullName evidence="2">FRG domain-containing protein</fullName>
    </submittedName>
</protein>
<evidence type="ECO:0000313" key="2">
    <source>
        <dbReference type="EMBL" id="SJZ65142.1"/>
    </source>
</evidence>
<dbReference type="SMART" id="SM00901">
    <property type="entry name" value="FRG"/>
    <property type="match status" value="1"/>
</dbReference>
<dbReference type="Proteomes" id="UP000190102">
    <property type="component" value="Unassembled WGS sequence"/>
</dbReference>
<sequence>MIETITVHSWDELQQALFADSWNEELGRYRSRFAFRGLSDVDYRLETTLMRLGGQYADLEHHLMRNFKKYAHQRVVERDSIWHWLSVAQHYGLPTRLLDWTYSPFIAMHFATANIEKSDLDGVVWAVNYVKAHQLLPDVLRHKLEQEGANVLTVEMLSEVITSLPELDAITQDDVAVFFEPPSIDDRIVNQFAFCSVMTSPGMALDSWLEQHPDTGRKIIIPAALKWEIRDKLDQANVTERVLFPGLDGLSRWLKRHYSPR</sequence>
<keyword evidence="3" id="KW-1185">Reference proteome</keyword>
<evidence type="ECO:0000259" key="1">
    <source>
        <dbReference type="SMART" id="SM00901"/>
    </source>
</evidence>
<reference evidence="3" key="1">
    <citation type="submission" date="2017-02" db="EMBL/GenBank/DDBJ databases">
        <authorList>
            <person name="Varghese N."/>
            <person name="Submissions S."/>
        </authorList>
    </citation>
    <scope>NUCLEOTIDE SEQUENCE [LARGE SCALE GENOMIC DNA]</scope>
    <source>
        <strain evidence="3">ATCC BAA-34</strain>
    </source>
</reference>
<dbReference type="RefSeq" id="WP_078789512.1">
    <property type="nucleotide sequence ID" value="NZ_FUWR01000005.1"/>
</dbReference>
<feature type="domain" description="FRG" evidence="1">
    <location>
        <begin position="29"/>
        <end position="125"/>
    </location>
</feature>
<gene>
    <name evidence="2" type="ORF">SAMN02745119_01246</name>
</gene>
<dbReference type="InterPro" id="IPR014966">
    <property type="entry name" value="FRG-dom"/>
</dbReference>
<dbReference type="OrthoDB" id="9816036at2"/>